<keyword evidence="2" id="KW-0378">Hydrolase</keyword>
<dbReference type="InterPro" id="IPR036691">
    <property type="entry name" value="Endo/exonu/phosph_ase_sf"/>
</dbReference>
<dbReference type="SUPFAM" id="SSF56219">
    <property type="entry name" value="DNase I-like"/>
    <property type="match status" value="1"/>
</dbReference>
<comment type="caution">
    <text evidence="2">The sequence shown here is derived from an EMBL/GenBank/DDBJ whole genome shotgun (WGS) entry which is preliminary data.</text>
</comment>
<dbReference type="PANTHER" id="PTHR12121">
    <property type="entry name" value="CARBON CATABOLITE REPRESSOR PROTEIN 4"/>
    <property type="match status" value="1"/>
</dbReference>
<dbReference type="Proteomes" id="UP000887458">
    <property type="component" value="Unassembled WGS sequence"/>
</dbReference>
<evidence type="ECO:0000313" key="2">
    <source>
        <dbReference type="EMBL" id="KAH9422105.1"/>
    </source>
</evidence>
<dbReference type="PANTHER" id="PTHR12121:SF37">
    <property type="entry name" value="2',5'-PHOSPHODIESTERASE 12"/>
    <property type="match status" value="1"/>
</dbReference>
<dbReference type="GO" id="GO:0004519">
    <property type="term" value="F:endonuclease activity"/>
    <property type="evidence" value="ECO:0007669"/>
    <property type="project" value="UniProtKB-KW"/>
</dbReference>
<dbReference type="InterPro" id="IPR005135">
    <property type="entry name" value="Endo/exonuclease/phosphatase"/>
</dbReference>
<proteinExistence type="predicted"/>
<reference evidence="2 3" key="1">
    <citation type="journal article" date="2018" name="J. Allergy Clin. Immunol.">
        <title>High-quality assembly of Dermatophagoides pteronyssinus genome and transcriptome reveals a wide range of novel allergens.</title>
        <authorList>
            <person name="Liu X.Y."/>
            <person name="Yang K.Y."/>
            <person name="Wang M.Q."/>
            <person name="Kwok J.S."/>
            <person name="Zeng X."/>
            <person name="Yang Z."/>
            <person name="Xiao X.J."/>
            <person name="Lau C.P."/>
            <person name="Li Y."/>
            <person name="Huang Z.M."/>
            <person name="Ba J.G."/>
            <person name="Yim A.K."/>
            <person name="Ouyang C.Y."/>
            <person name="Ngai S.M."/>
            <person name="Chan T.F."/>
            <person name="Leung E.L."/>
            <person name="Liu L."/>
            <person name="Liu Z.G."/>
            <person name="Tsui S.K."/>
        </authorList>
    </citation>
    <scope>NUCLEOTIDE SEQUENCE [LARGE SCALE GENOMIC DNA]</scope>
    <source>
        <strain evidence="2">Derp</strain>
    </source>
</reference>
<accession>A0ABQ8JHL2</accession>
<keyword evidence="2" id="KW-0255">Endonuclease</keyword>
<dbReference type="EMBL" id="NJHN03000037">
    <property type="protein sequence ID" value="KAH9422105.1"/>
    <property type="molecule type" value="Genomic_DNA"/>
</dbReference>
<name>A0ABQ8JHL2_DERPT</name>
<evidence type="ECO:0000313" key="3">
    <source>
        <dbReference type="Proteomes" id="UP000887458"/>
    </source>
</evidence>
<sequence>MFFWMKNNRKHLSIVFKYKHPNHDGERLFTFKRSITESLDCCCKRMKINLEKAFNAINKKKKKTNNSGDATNDSFTIKFYRNNIEVDDNIQNKDFWKDGSTMSINGIDYCIKFNYPHISEISLSNIILTGYFTYPYLEIINGNITDSKFLWFRSKDSLEWTLVGEEFLYEVKQEDLDCKLKIVCIPMLNTNEGISKEAISPKTISKGPENCPFEKSFIHTREKLTDSFRIVSYNLLANLYANSEYSKDVLYSYCKDCYLDFSYRKTLLIKELIGYNGDIYFLQELDSIFYRKGLNPILKFSGLDSYFIAKESNSEGLCIAYRYSRFECLQKQAHTYSDMLINNEQFEFLQLKISKNQQLFDRIKKLKNTFQIILLKSKIENKNKLLILCNLHLYSKDDADHIRLIQTFITIKYIENFLNELNANENYRHCQITTIVSGDFNSTPEFGVLKFIKNKTVDSTLEDFRSNESEVINEHFVWEHQLNFESACGFPKYTHYAEHFQGCLDYIFYDPNNLKVLNIVPMIEHQEVIKEIALPNQKIPSDHLPLICTVAWNK</sequence>
<keyword evidence="3" id="KW-1185">Reference proteome</keyword>
<keyword evidence="2" id="KW-0540">Nuclease</keyword>
<dbReference type="Pfam" id="PF03372">
    <property type="entry name" value="Exo_endo_phos"/>
    <property type="match status" value="1"/>
</dbReference>
<protein>
    <submittedName>
        <fullName evidence="2">Endonuclease/Exonuclease/phosphatase</fullName>
    </submittedName>
</protein>
<evidence type="ECO:0000259" key="1">
    <source>
        <dbReference type="Pfam" id="PF03372"/>
    </source>
</evidence>
<reference evidence="2 3" key="2">
    <citation type="journal article" date="2022" name="Mol. Biol. Evol.">
        <title>Comparative Genomics Reveals Insights into the Divergent Evolution of Astigmatic Mites and Household Pest Adaptations.</title>
        <authorList>
            <person name="Xiong Q."/>
            <person name="Wan A.T."/>
            <person name="Liu X."/>
            <person name="Fung C.S."/>
            <person name="Xiao X."/>
            <person name="Malainual N."/>
            <person name="Hou J."/>
            <person name="Wang L."/>
            <person name="Wang M."/>
            <person name="Yang K.Y."/>
            <person name="Cui Y."/>
            <person name="Leung E.L."/>
            <person name="Nong W."/>
            <person name="Shin S.K."/>
            <person name="Au S.W."/>
            <person name="Jeong K.Y."/>
            <person name="Chew F.T."/>
            <person name="Hui J.H."/>
            <person name="Leung T.F."/>
            <person name="Tungtrongchitr A."/>
            <person name="Zhong N."/>
            <person name="Liu Z."/>
            <person name="Tsui S.K."/>
        </authorList>
    </citation>
    <scope>NUCLEOTIDE SEQUENCE [LARGE SCALE GENOMIC DNA]</scope>
    <source>
        <strain evidence="2">Derp</strain>
    </source>
</reference>
<organism evidence="2 3">
    <name type="scientific">Dermatophagoides pteronyssinus</name>
    <name type="common">European house dust mite</name>
    <dbReference type="NCBI Taxonomy" id="6956"/>
    <lineage>
        <taxon>Eukaryota</taxon>
        <taxon>Metazoa</taxon>
        <taxon>Ecdysozoa</taxon>
        <taxon>Arthropoda</taxon>
        <taxon>Chelicerata</taxon>
        <taxon>Arachnida</taxon>
        <taxon>Acari</taxon>
        <taxon>Acariformes</taxon>
        <taxon>Sarcoptiformes</taxon>
        <taxon>Astigmata</taxon>
        <taxon>Psoroptidia</taxon>
        <taxon>Analgoidea</taxon>
        <taxon>Pyroglyphidae</taxon>
        <taxon>Dermatophagoidinae</taxon>
        <taxon>Dermatophagoides</taxon>
    </lineage>
</organism>
<gene>
    <name evidence="2" type="primary">PDE12</name>
    <name evidence="2" type="ORF">DERP_002398</name>
</gene>
<dbReference type="InterPro" id="IPR050410">
    <property type="entry name" value="CCR4/nocturin_mRNA_transcr"/>
</dbReference>
<feature type="domain" description="Endonuclease/exonuclease/phosphatase" evidence="1">
    <location>
        <begin position="260"/>
        <end position="543"/>
    </location>
</feature>
<dbReference type="Gene3D" id="3.60.10.10">
    <property type="entry name" value="Endonuclease/exonuclease/phosphatase"/>
    <property type="match status" value="1"/>
</dbReference>